<protein>
    <recommendedName>
        <fullName evidence="4 14">Undecaprenyl-diphosphatase</fullName>
        <ecNumber evidence="3 14">3.6.1.27</ecNumber>
    </recommendedName>
    <alternativeName>
        <fullName evidence="12 14">Bacitracin resistance protein</fullName>
    </alternativeName>
    <alternativeName>
        <fullName evidence="11 14">Undecaprenyl pyrophosphate phosphatase</fullName>
    </alternativeName>
</protein>
<reference evidence="15" key="1">
    <citation type="submission" date="2003-11" db="EMBL/GenBank/DDBJ databases">
        <authorList>
            <person name="Heidelberg J.F."/>
            <person name="Eisen J.A."/>
            <person name="Nelson W.C."/>
            <person name="DeLong E.F."/>
        </authorList>
    </citation>
    <scope>NUCLEOTIDE SEQUENCE</scope>
</reference>
<keyword evidence="6 14" id="KW-0812">Transmembrane</keyword>
<keyword evidence="8 14" id="KW-1133">Transmembrane helix</keyword>
<dbReference type="GO" id="GO:0016301">
    <property type="term" value="F:kinase activity"/>
    <property type="evidence" value="ECO:0007669"/>
    <property type="project" value="UniProtKB-KW"/>
</dbReference>
<name>Q6SG87_9BACT</name>
<evidence type="ECO:0000313" key="15">
    <source>
        <dbReference type="EMBL" id="AAR37975.1"/>
    </source>
</evidence>
<evidence type="ECO:0000256" key="3">
    <source>
        <dbReference type="ARBA" id="ARBA00012374"/>
    </source>
</evidence>
<evidence type="ECO:0000256" key="14">
    <source>
        <dbReference type="HAMAP-Rule" id="MF_01006"/>
    </source>
</evidence>
<evidence type="ECO:0000256" key="6">
    <source>
        <dbReference type="ARBA" id="ARBA00022692"/>
    </source>
</evidence>
<keyword evidence="14" id="KW-0133">Cell shape</keyword>
<reference evidence="15" key="2">
    <citation type="submission" date="2003-12" db="EMBL/GenBank/DDBJ databases">
        <title>Monterey Bay Coastal Ocean Microbial Observatory environmental clone sequencing.</title>
        <authorList>
            <person name="DeLong E.F."/>
        </authorList>
    </citation>
    <scope>NUCLEOTIDE SEQUENCE</scope>
</reference>
<dbReference type="NCBIfam" id="NF001393">
    <property type="entry name" value="PRK00281.2-4"/>
    <property type="match status" value="1"/>
</dbReference>
<keyword evidence="9 14" id="KW-0472">Membrane</keyword>
<comment type="miscellaneous">
    <text evidence="14">Bacitracin is thought to be involved in the inhibition of peptidoglycan synthesis by sequestering undecaprenyl diphosphate, thereby reducing the pool of lipid carrier available.</text>
</comment>
<dbReference type="GO" id="GO:0005886">
    <property type="term" value="C:plasma membrane"/>
    <property type="evidence" value="ECO:0007669"/>
    <property type="project" value="UniProtKB-SubCell"/>
</dbReference>
<evidence type="ECO:0000256" key="13">
    <source>
        <dbReference type="ARBA" id="ARBA00047594"/>
    </source>
</evidence>
<keyword evidence="14" id="KW-0573">Peptidoglycan synthesis</keyword>
<sequence>MLDWTQTILLALIQGLSEFLPISSSAHLVLPAQLLSWSDQGLLFDVFVHGGTLLAVMIYFRADLISLLGTLASGAAFRSSGDNELWLLAAATIPTVLVGLLFNEIISGSLRNLPVIAFTTLFFGILMGLAARMTSAESHSNHRAISLRDAFFIGLAQSMALVPGVSRSGVTITAALMLGYNLATSARFSFLLSIPVILMAMGFMAFTWSTGETTTAPISQLLIAMLVAGLSAYATIALFLGILDRIGLMPFVWYRLILGCGLVVVIILS</sequence>
<evidence type="ECO:0000256" key="4">
    <source>
        <dbReference type="ARBA" id="ARBA00021581"/>
    </source>
</evidence>
<dbReference type="GO" id="GO:0071555">
    <property type="term" value="P:cell wall organization"/>
    <property type="evidence" value="ECO:0007669"/>
    <property type="project" value="UniProtKB-KW"/>
</dbReference>
<keyword evidence="5 14" id="KW-1003">Cell membrane</keyword>
<feature type="transmembrane region" description="Helical" evidence="14">
    <location>
        <begin position="151"/>
        <end position="178"/>
    </location>
</feature>
<evidence type="ECO:0000256" key="8">
    <source>
        <dbReference type="ARBA" id="ARBA00022989"/>
    </source>
</evidence>
<feature type="transmembrane region" description="Helical" evidence="14">
    <location>
        <begin position="221"/>
        <end position="242"/>
    </location>
</feature>
<comment type="subcellular location">
    <subcellularLocation>
        <location evidence="1 14">Cell membrane</location>
        <topology evidence="1 14">Multi-pass membrane protein</topology>
    </subcellularLocation>
</comment>
<evidence type="ECO:0000256" key="10">
    <source>
        <dbReference type="ARBA" id="ARBA00023251"/>
    </source>
</evidence>
<comment type="catalytic activity">
    <reaction evidence="13 14">
        <text>di-trans,octa-cis-undecaprenyl diphosphate + H2O = di-trans,octa-cis-undecaprenyl phosphate + phosphate + H(+)</text>
        <dbReference type="Rhea" id="RHEA:28094"/>
        <dbReference type="ChEBI" id="CHEBI:15377"/>
        <dbReference type="ChEBI" id="CHEBI:15378"/>
        <dbReference type="ChEBI" id="CHEBI:43474"/>
        <dbReference type="ChEBI" id="CHEBI:58405"/>
        <dbReference type="ChEBI" id="CHEBI:60392"/>
        <dbReference type="EC" id="3.6.1.27"/>
    </reaction>
</comment>
<comment type="function">
    <text evidence="14">Catalyzes the dephosphorylation of undecaprenyl diphosphate (UPP). Confers resistance to bacitracin.</text>
</comment>
<dbReference type="AlphaFoldDB" id="Q6SG87"/>
<gene>
    <name evidence="14" type="primary">uppP</name>
    <name evidence="15" type="ORF">MBMO_EBAC000-47H08.54</name>
</gene>
<dbReference type="GO" id="GO:0009252">
    <property type="term" value="P:peptidoglycan biosynthetic process"/>
    <property type="evidence" value="ECO:0007669"/>
    <property type="project" value="UniProtKB-KW"/>
</dbReference>
<dbReference type="EC" id="3.6.1.27" evidence="3 14"/>
<dbReference type="PANTHER" id="PTHR30622">
    <property type="entry name" value="UNDECAPRENYL-DIPHOSPHATASE"/>
    <property type="match status" value="1"/>
</dbReference>
<comment type="similarity">
    <text evidence="2 14">Belongs to the UppP family.</text>
</comment>
<feature type="transmembrane region" description="Helical" evidence="14">
    <location>
        <begin position="112"/>
        <end position="131"/>
    </location>
</feature>
<evidence type="ECO:0000256" key="7">
    <source>
        <dbReference type="ARBA" id="ARBA00022801"/>
    </source>
</evidence>
<dbReference type="PANTHER" id="PTHR30622:SF4">
    <property type="entry name" value="UNDECAPRENYL-DIPHOSPHATASE"/>
    <property type="match status" value="1"/>
</dbReference>
<evidence type="ECO:0000256" key="1">
    <source>
        <dbReference type="ARBA" id="ARBA00004651"/>
    </source>
</evidence>
<keyword evidence="14" id="KW-0961">Cell wall biogenesis/degradation</keyword>
<evidence type="ECO:0000256" key="12">
    <source>
        <dbReference type="ARBA" id="ARBA00032932"/>
    </source>
</evidence>
<feature type="transmembrane region" description="Helical" evidence="14">
    <location>
        <begin position="190"/>
        <end position="209"/>
    </location>
</feature>
<organism evidence="15">
    <name type="scientific">uncultured marine bacterium 561</name>
    <dbReference type="NCBI Taxonomy" id="257396"/>
    <lineage>
        <taxon>Bacteria</taxon>
        <taxon>environmental samples</taxon>
    </lineage>
</organism>
<feature type="transmembrane region" description="Helical" evidence="14">
    <location>
        <begin position="47"/>
        <end position="73"/>
    </location>
</feature>
<evidence type="ECO:0000256" key="9">
    <source>
        <dbReference type="ARBA" id="ARBA00023136"/>
    </source>
</evidence>
<dbReference type="GO" id="GO:0008360">
    <property type="term" value="P:regulation of cell shape"/>
    <property type="evidence" value="ECO:0007669"/>
    <property type="project" value="UniProtKB-KW"/>
</dbReference>
<keyword evidence="15" id="KW-0808">Transferase</keyword>
<dbReference type="GO" id="GO:0046677">
    <property type="term" value="P:response to antibiotic"/>
    <property type="evidence" value="ECO:0007669"/>
    <property type="project" value="UniProtKB-UniRule"/>
</dbReference>
<feature type="transmembrane region" description="Helical" evidence="14">
    <location>
        <begin position="85"/>
        <end position="106"/>
    </location>
</feature>
<evidence type="ECO:0000256" key="11">
    <source>
        <dbReference type="ARBA" id="ARBA00032707"/>
    </source>
</evidence>
<keyword evidence="10 14" id="KW-0046">Antibiotic resistance</keyword>
<dbReference type="GO" id="GO:0050380">
    <property type="term" value="F:undecaprenyl-diphosphatase activity"/>
    <property type="evidence" value="ECO:0007669"/>
    <property type="project" value="UniProtKB-UniRule"/>
</dbReference>
<dbReference type="HAMAP" id="MF_01006">
    <property type="entry name" value="Undec_diphosphatase"/>
    <property type="match status" value="1"/>
</dbReference>
<dbReference type="Pfam" id="PF02673">
    <property type="entry name" value="BacA"/>
    <property type="match status" value="1"/>
</dbReference>
<keyword evidence="7 14" id="KW-0378">Hydrolase</keyword>
<evidence type="ECO:0000256" key="2">
    <source>
        <dbReference type="ARBA" id="ARBA00010621"/>
    </source>
</evidence>
<feature type="transmembrane region" description="Helical" evidence="14">
    <location>
        <begin position="248"/>
        <end position="268"/>
    </location>
</feature>
<accession>Q6SG87</accession>
<proteinExistence type="inferred from homology"/>
<dbReference type="EMBL" id="AY458643">
    <property type="protein sequence ID" value="AAR37975.1"/>
    <property type="molecule type" value="Genomic_DNA"/>
</dbReference>
<keyword evidence="15" id="KW-0418">Kinase</keyword>
<dbReference type="InterPro" id="IPR003824">
    <property type="entry name" value="UppP"/>
</dbReference>
<evidence type="ECO:0000256" key="5">
    <source>
        <dbReference type="ARBA" id="ARBA00022475"/>
    </source>
</evidence>